<dbReference type="GeneID" id="43595836"/>
<dbReference type="OrthoDB" id="37537at2759"/>
<comment type="caution">
    <text evidence="3">The sequence shown here is derived from an EMBL/GenBank/DDBJ whole genome shotgun (WGS) entry which is preliminary data.</text>
</comment>
<dbReference type="RefSeq" id="XP_031871303.1">
    <property type="nucleotide sequence ID" value="XM_032011610.1"/>
</dbReference>
<dbReference type="GO" id="GO:0005737">
    <property type="term" value="C:cytoplasm"/>
    <property type="evidence" value="ECO:0007669"/>
    <property type="project" value="TreeGrafter"/>
</dbReference>
<dbReference type="AlphaFoldDB" id="A0A370TSZ5"/>
<evidence type="ECO:0000313" key="3">
    <source>
        <dbReference type="EMBL" id="RDL38647.1"/>
    </source>
</evidence>
<evidence type="ECO:0000256" key="1">
    <source>
        <dbReference type="ARBA" id="ARBA00023002"/>
    </source>
</evidence>
<gene>
    <name evidence="3" type="ORF">BP5553_02987</name>
</gene>
<name>A0A370TSZ5_9HELO</name>
<organism evidence="3 4">
    <name type="scientific">Venustampulla echinocandica</name>
    <dbReference type="NCBI Taxonomy" id="2656787"/>
    <lineage>
        <taxon>Eukaryota</taxon>
        <taxon>Fungi</taxon>
        <taxon>Dikarya</taxon>
        <taxon>Ascomycota</taxon>
        <taxon>Pezizomycotina</taxon>
        <taxon>Leotiomycetes</taxon>
        <taxon>Helotiales</taxon>
        <taxon>Pleuroascaceae</taxon>
        <taxon>Venustampulla</taxon>
    </lineage>
</organism>
<dbReference type="EMBL" id="NPIC01000002">
    <property type="protein sequence ID" value="RDL38647.1"/>
    <property type="molecule type" value="Genomic_DNA"/>
</dbReference>
<dbReference type="PANTHER" id="PTHR43625:SF40">
    <property type="entry name" value="ALDO-KETO REDUCTASE YAKC [NADP(+)]"/>
    <property type="match status" value="1"/>
</dbReference>
<dbReference type="Proteomes" id="UP000254866">
    <property type="component" value="Unassembled WGS sequence"/>
</dbReference>
<accession>A0A370TSZ5</accession>
<evidence type="ECO:0000313" key="4">
    <source>
        <dbReference type="Proteomes" id="UP000254866"/>
    </source>
</evidence>
<evidence type="ECO:0000259" key="2">
    <source>
        <dbReference type="Pfam" id="PF00248"/>
    </source>
</evidence>
<dbReference type="InterPro" id="IPR050791">
    <property type="entry name" value="Aldo-Keto_reductase"/>
</dbReference>
<protein>
    <submittedName>
        <fullName evidence="3">Putative Aldo-keto reductase (AKR13)</fullName>
    </submittedName>
</protein>
<keyword evidence="4" id="KW-1185">Reference proteome</keyword>
<dbReference type="Pfam" id="PF00248">
    <property type="entry name" value="Aldo_ket_red"/>
    <property type="match status" value="1"/>
</dbReference>
<dbReference type="GO" id="GO:0016491">
    <property type="term" value="F:oxidoreductase activity"/>
    <property type="evidence" value="ECO:0007669"/>
    <property type="project" value="UniProtKB-KW"/>
</dbReference>
<dbReference type="InterPro" id="IPR023210">
    <property type="entry name" value="NADP_OxRdtase_dom"/>
</dbReference>
<reference evidence="3 4" key="1">
    <citation type="journal article" date="2018" name="IMA Fungus">
        <title>IMA Genome-F 9: Draft genome sequence of Annulohypoxylon stygium, Aspergillus mulundensis, Berkeleyomyces basicola (syn. Thielaviopsis basicola), Ceratocystis smalleyi, two Cercospora beticola strains, Coleophoma cylindrospora, Fusarium fracticaudum, Phialophora cf. hyalina, and Morchella septimelata.</title>
        <authorList>
            <person name="Wingfield B.D."/>
            <person name="Bills G.F."/>
            <person name="Dong Y."/>
            <person name="Huang W."/>
            <person name="Nel W.J."/>
            <person name="Swalarsk-Parry B.S."/>
            <person name="Vaghefi N."/>
            <person name="Wilken P.M."/>
            <person name="An Z."/>
            <person name="de Beer Z.W."/>
            <person name="De Vos L."/>
            <person name="Chen L."/>
            <person name="Duong T.A."/>
            <person name="Gao Y."/>
            <person name="Hammerbacher A."/>
            <person name="Kikkert J.R."/>
            <person name="Li Y."/>
            <person name="Li H."/>
            <person name="Li K."/>
            <person name="Li Q."/>
            <person name="Liu X."/>
            <person name="Ma X."/>
            <person name="Naidoo K."/>
            <person name="Pethybridge S.J."/>
            <person name="Sun J."/>
            <person name="Steenkamp E.T."/>
            <person name="van der Nest M.A."/>
            <person name="van Wyk S."/>
            <person name="Wingfield M.J."/>
            <person name="Xiong C."/>
            <person name="Yue Q."/>
            <person name="Zhang X."/>
        </authorList>
    </citation>
    <scope>NUCLEOTIDE SEQUENCE [LARGE SCALE GENOMIC DNA]</scope>
    <source>
        <strain evidence="3 4">BP 5553</strain>
    </source>
</reference>
<sequence>MAQDFPMRQLGKSGPSVTATGWGAMGLSAFYGPKATDEERLNFLDSVYQSGITFWDTSDYYGDSEELLGKWFARSGKRNEIFLATKFGAIEGGAPEQVNKSCKASLKRLGVDTIDLYYYHRMDRVTPIEKTVQAMADLKRAGMVRYLGLSECSATSIRRAYKIHPISAVQVEYSPFSMEIEDPKINVLQTCRELGVALVAYSPLGRGFLGGKFRSPDDFSEGDIRRVFPRFSAENFDTNVKLVEALEEVAQRKGVKISSLTLAWLLAQGEDIIPIPGTTKLENLANNKQSVVIQLSDDENREIREAIQRAVVVGSRYHQHAMASLFADTPTL</sequence>
<dbReference type="Gene3D" id="3.20.20.100">
    <property type="entry name" value="NADP-dependent oxidoreductase domain"/>
    <property type="match status" value="1"/>
</dbReference>
<feature type="domain" description="NADP-dependent oxidoreductase" evidence="2">
    <location>
        <begin position="25"/>
        <end position="307"/>
    </location>
</feature>
<dbReference type="STRING" id="2656787.A0A370TSZ5"/>
<dbReference type="InterPro" id="IPR036812">
    <property type="entry name" value="NAD(P)_OxRdtase_dom_sf"/>
</dbReference>
<keyword evidence="1" id="KW-0560">Oxidoreductase</keyword>
<dbReference type="PANTHER" id="PTHR43625">
    <property type="entry name" value="AFLATOXIN B1 ALDEHYDE REDUCTASE"/>
    <property type="match status" value="1"/>
</dbReference>
<dbReference type="SUPFAM" id="SSF51430">
    <property type="entry name" value="NAD(P)-linked oxidoreductase"/>
    <property type="match status" value="1"/>
</dbReference>
<proteinExistence type="predicted"/>